<accession>A0ABW3PVX9</accession>
<reference evidence="2" key="1">
    <citation type="journal article" date="2019" name="Int. J. Syst. Evol. Microbiol.">
        <title>The Global Catalogue of Microorganisms (GCM) 10K type strain sequencing project: providing services to taxonomists for standard genome sequencing and annotation.</title>
        <authorList>
            <consortium name="The Broad Institute Genomics Platform"/>
            <consortium name="The Broad Institute Genome Sequencing Center for Infectious Disease"/>
            <person name="Wu L."/>
            <person name="Ma J."/>
        </authorList>
    </citation>
    <scope>NUCLEOTIDE SEQUENCE [LARGE SCALE GENOMIC DNA]</scope>
    <source>
        <strain evidence="2">CCUG 71848</strain>
    </source>
</reference>
<keyword evidence="2" id="KW-1185">Reference proteome</keyword>
<evidence type="ECO:0000313" key="1">
    <source>
        <dbReference type="EMBL" id="MFD1126276.1"/>
    </source>
</evidence>
<gene>
    <name evidence="1" type="ORF">ACFQ22_13085</name>
</gene>
<organism evidence="1 2">
    <name type="scientific">Lentilactobacillus raoultii</name>
    <dbReference type="NCBI Taxonomy" id="1987503"/>
    <lineage>
        <taxon>Bacteria</taxon>
        <taxon>Bacillati</taxon>
        <taxon>Bacillota</taxon>
        <taxon>Bacilli</taxon>
        <taxon>Lactobacillales</taxon>
        <taxon>Lactobacillaceae</taxon>
        <taxon>Lentilactobacillus</taxon>
    </lineage>
</organism>
<evidence type="ECO:0000313" key="2">
    <source>
        <dbReference type="Proteomes" id="UP001597156"/>
    </source>
</evidence>
<dbReference type="RefSeq" id="WP_121977260.1">
    <property type="nucleotide sequence ID" value="NZ_JBHTLH010000043.1"/>
</dbReference>
<comment type="caution">
    <text evidence="1">The sequence shown here is derived from an EMBL/GenBank/DDBJ whole genome shotgun (WGS) entry which is preliminary data.</text>
</comment>
<name>A0ABW3PVX9_9LACO</name>
<dbReference type="EMBL" id="JBHTLH010000043">
    <property type="protein sequence ID" value="MFD1126276.1"/>
    <property type="molecule type" value="Genomic_DNA"/>
</dbReference>
<protein>
    <submittedName>
        <fullName evidence="1">Uncharacterized protein</fullName>
    </submittedName>
</protein>
<dbReference type="Proteomes" id="UP001597156">
    <property type="component" value="Unassembled WGS sequence"/>
</dbReference>
<proteinExistence type="predicted"/>
<sequence length="108" mass="13010">MFFSKWLKRKKFGNVPLKEYNPPESKEIQPKKKYTEQELKDIHLQTYLRLHTPLWPSESVQLPVSHFKKQEDDLSVKKFYESLLKEGLLKDPKAIEHLKELQKKYPDN</sequence>